<dbReference type="Proteomes" id="UP000317982">
    <property type="component" value="Unassembled WGS sequence"/>
</dbReference>
<evidence type="ECO:0000313" key="3">
    <source>
        <dbReference type="Proteomes" id="UP000317982"/>
    </source>
</evidence>
<proteinExistence type="predicted"/>
<dbReference type="EMBL" id="VIRS01000009">
    <property type="protein sequence ID" value="TQS44171.1"/>
    <property type="molecule type" value="Genomic_DNA"/>
</dbReference>
<dbReference type="InterPro" id="IPR046280">
    <property type="entry name" value="DUF6313"/>
</dbReference>
<dbReference type="RefSeq" id="WP_142705164.1">
    <property type="nucleotide sequence ID" value="NZ_VIRS01000009.1"/>
</dbReference>
<gene>
    <name evidence="2" type="ORF">FL583_14570</name>
</gene>
<dbReference type="Pfam" id="PF19832">
    <property type="entry name" value="DUF6313"/>
    <property type="match status" value="1"/>
</dbReference>
<comment type="caution">
    <text evidence="2">The sequence shown here is derived from an EMBL/GenBank/DDBJ whole genome shotgun (WGS) entry which is preliminary data.</text>
</comment>
<dbReference type="AlphaFoldDB" id="A0A545ASE8"/>
<reference evidence="2 3" key="1">
    <citation type="submission" date="2019-07" db="EMBL/GenBank/DDBJ databases">
        <title>Cryptosporangium phraense sp. nov., isolated from plant litter.</title>
        <authorList>
            <person name="Suriyachadkun C."/>
        </authorList>
    </citation>
    <scope>NUCLEOTIDE SEQUENCE [LARGE SCALE GENOMIC DNA]</scope>
    <source>
        <strain evidence="2 3">A-T 5661</strain>
    </source>
</reference>
<accession>A0A545ASE8</accession>
<evidence type="ECO:0000313" key="2">
    <source>
        <dbReference type="EMBL" id="TQS44171.1"/>
    </source>
</evidence>
<keyword evidence="3" id="KW-1185">Reference proteome</keyword>
<feature type="transmembrane region" description="Helical" evidence="1">
    <location>
        <begin position="96"/>
        <end position="121"/>
    </location>
</feature>
<evidence type="ECO:0000256" key="1">
    <source>
        <dbReference type="SAM" id="Phobius"/>
    </source>
</evidence>
<dbReference type="OrthoDB" id="4248252at2"/>
<protein>
    <submittedName>
        <fullName evidence="2">Uncharacterized protein</fullName>
    </submittedName>
</protein>
<feature type="transmembrane region" description="Helical" evidence="1">
    <location>
        <begin position="50"/>
        <end position="76"/>
    </location>
</feature>
<organism evidence="2 3">
    <name type="scientific">Cryptosporangium phraense</name>
    <dbReference type="NCBI Taxonomy" id="2593070"/>
    <lineage>
        <taxon>Bacteria</taxon>
        <taxon>Bacillati</taxon>
        <taxon>Actinomycetota</taxon>
        <taxon>Actinomycetes</taxon>
        <taxon>Cryptosporangiales</taxon>
        <taxon>Cryptosporangiaceae</taxon>
        <taxon>Cryptosporangium</taxon>
    </lineage>
</organism>
<keyword evidence="1" id="KW-0472">Membrane</keyword>
<dbReference type="InParanoid" id="A0A545ASE8"/>
<name>A0A545ASE8_9ACTN</name>
<keyword evidence="1" id="KW-0812">Transmembrane</keyword>
<keyword evidence="1" id="KW-1133">Transmembrane helix</keyword>
<sequence>MARSPGYAQPGDADVPAEFPLPAPAVARERRRELLRRWWRSQGHQRNLRYWLLFRGLPVLVALAVLYVVTGFVVGWRDAYDVSLGIESPAATSAPVLAWFLSVAGWLVMPGVAGAVAGYVVSDSIGSRRSRSLNESFPQISKDDLREILRELDDE</sequence>